<dbReference type="Proteomes" id="UP001281147">
    <property type="component" value="Unassembled WGS sequence"/>
</dbReference>
<accession>A0ACC3MDX5</accession>
<keyword evidence="2" id="KW-1185">Reference proteome</keyword>
<gene>
    <name evidence="1" type="ORF">LTR37_019936</name>
</gene>
<dbReference type="EMBL" id="JAUTXU010000325">
    <property type="protein sequence ID" value="KAK3686346.1"/>
    <property type="molecule type" value="Genomic_DNA"/>
</dbReference>
<proteinExistence type="predicted"/>
<sequence>MDAITRQMMADLGIERRDIVSAPSTDARGRVVREDTQQQDAIREQVDDRRRRHNDAADGEDTRTARLRAWNTETTFEQDEVTSQLQNRFSGQGHRAGLGMKLRGTYDESIEQMDARVGEERRLHLQSRGEGFNRNYVPTPAPNGRNRFRDEILNGAATPRSSPGRHTFPDHGRHRPSNRAPNHARAPSPRASGTRRFEPTRQRAEARASTAANPGIQAAAAMRAAAGNTAATQAATPIAPSKNTGPTAPASTRAANNVRTGIAALSPAAAPAIKAAAALRATANRTGTPAASPRVPEASSGPSSRASSTVPAGTSLPPLAAAPTSVAAPRQTAIPKSSAASTPSVGDKKSTTTTSQDRARAEIYRTKALWYAATPGEECDLYHEKFPDRKQYLGPARQKLIKEVIALAKSGDQRDIQGYLKLHYERKWMFEAALKAKQQVESDSEEAIEAYYSTHSDQADFFSAAVDVFDRKMTEDTRPASADSTLETSGSDASMETSPKTSPETSMEIGMETTASTPVLSTLGTLAATFYDIAGKFLDIQHFPVNVPAQVTLNVTSRERQFDPRTLIDAIEALAESMQDNSQGLAAAPVAGAKLADDGLWEEDEEL</sequence>
<comment type="caution">
    <text evidence="1">The sequence shown here is derived from an EMBL/GenBank/DDBJ whole genome shotgun (WGS) entry which is preliminary data.</text>
</comment>
<organism evidence="1 2">
    <name type="scientific">Vermiconidia calcicola</name>
    <dbReference type="NCBI Taxonomy" id="1690605"/>
    <lineage>
        <taxon>Eukaryota</taxon>
        <taxon>Fungi</taxon>
        <taxon>Dikarya</taxon>
        <taxon>Ascomycota</taxon>
        <taxon>Pezizomycotina</taxon>
        <taxon>Dothideomycetes</taxon>
        <taxon>Dothideomycetidae</taxon>
        <taxon>Mycosphaerellales</taxon>
        <taxon>Extremaceae</taxon>
        <taxon>Vermiconidia</taxon>
    </lineage>
</organism>
<name>A0ACC3MDX5_9PEZI</name>
<evidence type="ECO:0000313" key="2">
    <source>
        <dbReference type="Proteomes" id="UP001281147"/>
    </source>
</evidence>
<protein>
    <submittedName>
        <fullName evidence="1">Uncharacterized protein</fullName>
    </submittedName>
</protein>
<reference evidence="1" key="1">
    <citation type="submission" date="2023-07" db="EMBL/GenBank/DDBJ databases">
        <title>Black Yeasts Isolated from many extreme environments.</title>
        <authorList>
            <person name="Coleine C."/>
            <person name="Stajich J.E."/>
            <person name="Selbmann L."/>
        </authorList>
    </citation>
    <scope>NUCLEOTIDE SEQUENCE</scope>
    <source>
        <strain evidence="1">CCFEE 5714</strain>
    </source>
</reference>
<evidence type="ECO:0000313" key="1">
    <source>
        <dbReference type="EMBL" id="KAK3686346.1"/>
    </source>
</evidence>